<dbReference type="FunCoup" id="A0A066VQC3">
    <property type="interactions" value="140"/>
</dbReference>
<dbReference type="HOGENOM" id="CLU_101052_2_0_1"/>
<dbReference type="InterPro" id="IPR012875">
    <property type="entry name" value="SDHF4"/>
</dbReference>
<evidence type="ECO:0000256" key="2">
    <source>
        <dbReference type="ARBA" id="ARBA00022170"/>
    </source>
</evidence>
<feature type="non-terminal residue" evidence="4">
    <location>
        <position position="1"/>
    </location>
</feature>
<protein>
    <recommendedName>
        <fullName evidence="2">Succinate dehydrogenase assembly factor 4, mitochondrial</fullName>
    </recommendedName>
</protein>
<accession>A0A066VQC3</accession>
<comment type="similarity">
    <text evidence="1">Belongs to the SDHAF4 family.</text>
</comment>
<reference evidence="4 5" key="1">
    <citation type="submission" date="2014-05" db="EMBL/GenBank/DDBJ databases">
        <title>Draft genome sequence of a rare smut relative, Tilletiaria anomala UBC 951.</title>
        <authorList>
            <consortium name="DOE Joint Genome Institute"/>
            <person name="Toome M."/>
            <person name="Kuo A."/>
            <person name="Henrissat B."/>
            <person name="Lipzen A."/>
            <person name="Tritt A."/>
            <person name="Yoshinaga Y."/>
            <person name="Zane M."/>
            <person name="Barry K."/>
            <person name="Grigoriev I.V."/>
            <person name="Spatafora J.W."/>
            <person name="Aimea M.C."/>
        </authorList>
    </citation>
    <scope>NUCLEOTIDE SEQUENCE [LARGE SCALE GENOMIC DNA]</scope>
    <source>
        <strain evidence="4 5">UBC 951</strain>
    </source>
</reference>
<evidence type="ECO:0000256" key="1">
    <source>
        <dbReference type="ARBA" id="ARBA00005701"/>
    </source>
</evidence>
<proteinExistence type="inferred from homology"/>
<dbReference type="RefSeq" id="XP_013242543.1">
    <property type="nucleotide sequence ID" value="XM_013387089.2"/>
</dbReference>
<dbReference type="OMA" id="IHDDAIK"/>
<gene>
    <name evidence="4" type="ORF">K437DRAFT_207367</name>
</gene>
<comment type="caution">
    <text evidence="4">The sequence shown here is derived from an EMBL/GenBank/DDBJ whole genome shotgun (WGS) entry which is preliminary data.</text>
</comment>
<evidence type="ECO:0000313" key="4">
    <source>
        <dbReference type="EMBL" id="KDN43922.1"/>
    </source>
</evidence>
<name>A0A066VQC3_TILAU</name>
<dbReference type="GeneID" id="25262047"/>
<dbReference type="EMBL" id="JMSN01000057">
    <property type="protein sequence ID" value="KDN43922.1"/>
    <property type="molecule type" value="Genomic_DNA"/>
</dbReference>
<evidence type="ECO:0000313" key="5">
    <source>
        <dbReference type="Proteomes" id="UP000027361"/>
    </source>
</evidence>
<dbReference type="GO" id="GO:0034553">
    <property type="term" value="P:mitochondrial respiratory chain complex II assembly"/>
    <property type="evidence" value="ECO:0007669"/>
    <property type="project" value="TreeGrafter"/>
</dbReference>
<dbReference type="OrthoDB" id="201362at2759"/>
<feature type="region of interest" description="Disordered" evidence="3">
    <location>
        <begin position="23"/>
        <end position="87"/>
    </location>
</feature>
<evidence type="ECO:0000256" key="3">
    <source>
        <dbReference type="SAM" id="MobiDB-lite"/>
    </source>
</evidence>
<dbReference type="PANTHER" id="PTHR28524">
    <property type="entry name" value="SUCCINATE DEHYDROGENASE ASSEMBLY FACTOR 4, MITOCHONDRIAL"/>
    <property type="match status" value="1"/>
</dbReference>
<sequence length="87" mass="9925">LSRPAPPPLPAKEQREFEKLVREKQNLSPFSKNKSMDAEELHPHARRNPDPDFEGDTNPLTGEVGGPKKDPLSWQREWTYGGRATDF</sequence>
<dbReference type="Pfam" id="PF07896">
    <property type="entry name" value="DUF1674"/>
    <property type="match status" value="1"/>
</dbReference>
<dbReference type="Proteomes" id="UP000027361">
    <property type="component" value="Unassembled WGS sequence"/>
</dbReference>
<dbReference type="STRING" id="1037660.A0A066VQC3"/>
<dbReference type="InParanoid" id="A0A066VQC3"/>
<organism evidence="4 5">
    <name type="scientific">Tilletiaria anomala (strain ATCC 24038 / CBS 436.72 / UBC 951)</name>
    <dbReference type="NCBI Taxonomy" id="1037660"/>
    <lineage>
        <taxon>Eukaryota</taxon>
        <taxon>Fungi</taxon>
        <taxon>Dikarya</taxon>
        <taxon>Basidiomycota</taxon>
        <taxon>Ustilaginomycotina</taxon>
        <taxon>Exobasidiomycetes</taxon>
        <taxon>Georgefischeriales</taxon>
        <taxon>Tilletiariaceae</taxon>
        <taxon>Tilletiaria</taxon>
    </lineage>
</organism>
<dbReference type="PANTHER" id="PTHR28524:SF3">
    <property type="entry name" value="SUCCINATE DEHYDROGENASE ASSEMBLY FACTOR 4, MITOCHONDRIAL"/>
    <property type="match status" value="1"/>
</dbReference>
<keyword evidence="5" id="KW-1185">Reference proteome</keyword>
<dbReference type="AlphaFoldDB" id="A0A066VQC3"/>
<feature type="compositionally biased region" description="Basic and acidic residues" evidence="3">
    <location>
        <begin position="34"/>
        <end position="50"/>
    </location>
</feature>
<feature type="non-terminal residue" evidence="4">
    <location>
        <position position="87"/>
    </location>
</feature>
<dbReference type="GO" id="GO:0005739">
    <property type="term" value="C:mitochondrion"/>
    <property type="evidence" value="ECO:0007669"/>
    <property type="project" value="TreeGrafter"/>
</dbReference>